<evidence type="ECO:0000313" key="3">
    <source>
        <dbReference type="Proteomes" id="UP000828390"/>
    </source>
</evidence>
<feature type="region of interest" description="Disordered" evidence="1">
    <location>
        <begin position="31"/>
        <end position="52"/>
    </location>
</feature>
<dbReference type="EMBL" id="JAIWYP010000003">
    <property type="protein sequence ID" value="KAH3846237.1"/>
    <property type="molecule type" value="Genomic_DNA"/>
</dbReference>
<organism evidence="2 3">
    <name type="scientific">Dreissena polymorpha</name>
    <name type="common">Zebra mussel</name>
    <name type="synonym">Mytilus polymorpha</name>
    <dbReference type="NCBI Taxonomy" id="45954"/>
    <lineage>
        <taxon>Eukaryota</taxon>
        <taxon>Metazoa</taxon>
        <taxon>Spiralia</taxon>
        <taxon>Lophotrochozoa</taxon>
        <taxon>Mollusca</taxon>
        <taxon>Bivalvia</taxon>
        <taxon>Autobranchia</taxon>
        <taxon>Heteroconchia</taxon>
        <taxon>Euheterodonta</taxon>
        <taxon>Imparidentia</taxon>
        <taxon>Neoheterodontei</taxon>
        <taxon>Myida</taxon>
        <taxon>Dreissenoidea</taxon>
        <taxon>Dreissenidae</taxon>
        <taxon>Dreissena</taxon>
    </lineage>
</organism>
<dbReference type="AlphaFoldDB" id="A0A9D4KW12"/>
<protein>
    <submittedName>
        <fullName evidence="2">Uncharacterized protein</fullName>
    </submittedName>
</protein>
<gene>
    <name evidence="2" type="ORF">DPMN_088536</name>
</gene>
<reference evidence="2" key="2">
    <citation type="submission" date="2020-11" db="EMBL/GenBank/DDBJ databases">
        <authorList>
            <person name="McCartney M.A."/>
            <person name="Auch B."/>
            <person name="Kono T."/>
            <person name="Mallez S."/>
            <person name="Becker A."/>
            <person name="Gohl D.M."/>
            <person name="Silverstein K.A.T."/>
            <person name="Koren S."/>
            <person name="Bechman K.B."/>
            <person name="Herman A."/>
            <person name="Abrahante J.E."/>
            <person name="Garbe J."/>
        </authorList>
    </citation>
    <scope>NUCLEOTIDE SEQUENCE</scope>
    <source>
        <strain evidence="2">Duluth1</strain>
        <tissue evidence="2">Whole animal</tissue>
    </source>
</reference>
<dbReference type="Proteomes" id="UP000828390">
    <property type="component" value="Unassembled WGS sequence"/>
</dbReference>
<sequence length="52" mass="5848">MTNQAPVDEPLIAAHNRPDWQRISVSSVIIYGHTSQGNDDDDDDDDDHSQKQ</sequence>
<reference evidence="2" key="1">
    <citation type="journal article" date="2019" name="bioRxiv">
        <title>The Genome of the Zebra Mussel, Dreissena polymorpha: A Resource for Invasive Species Research.</title>
        <authorList>
            <person name="McCartney M.A."/>
            <person name="Auch B."/>
            <person name="Kono T."/>
            <person name="Mallez S."/>
            <person name="Zhang Y."/>
            <person name="Obille A."/>
            <person name="Becker A."/>
            <person name="Abrahante J.E."/>
            <person name="Garbe J."/>
            <person name="Badalamenti J.P."/>
            <person name="Herman A."/>
            <person name="Mangelson H."/>
            <person name="Liachko I."/>
            <person name="Sullivan S."/>
            <person name="Sone E.D."/>
            <person name="Koren S."/>
            <person name="Silverstein K.A.T."/>
            <person name="Beckman K.B."/>
            <person name="Gohl D.M."/>
        </authorList>
    </citation>
    <scope>NUCLEOTIDE SEQUENCE</scope>
    <source>
        <strain evidence="2">Duluth1</strain>
        <tissue evidence="2">Whole animal</tissue>
    </source>
</reference>
<comment type="caution">
    <text evidence="2">The sequence shown here is derived from an EMBL/GenBank/DDBJ whole genome shotgun (WGS) entry which is preliminary data.</text>
</comment>
<name>A0A9D4KW12_DREPO</name>
<accession>A0A9D4KW12</accession>
<evidence type="ECO:0000256" key="1">
    <source>
        <dbReference type="SAM" id="MobiDB-lite"/>
    </source>
</evidence>
<evidence type="ECO:0000313" key="2">
    <source>
        <dbReference type="EMBL" id="KAH3846237.1"/>
    </source>
</evidence>
<proteinExistence type="predicted"/>
<keyword evidence="3" id="KW-1185">Reference proteome</keyword>
<feature type="compositionally biased region" description="Acidic residues" evidence="1">
    <location>
        <begin position="38"/>
        <end position="52"/>
    </location>
</feature>